<gene>
    <name evidence="1" type="ORF">BCIN_06g07600</name>
</gene>
<name>A0A384JLC1_BOTFB</name>
<dbReference type="VEuPathDB" id="FungiDB:Bcin06g07600"/>
<dbReference type="KEGG" id="bfu:BCIN_06g07600"/>
<proteinExistence type="predicted"/>
<dbReference type="RefSeq" id="XP_024549544.1">
    <property type="nucleotide sequence ID" value="XM_024693758.1"/>
</dbReference>
<reference evidence="1 2" key="2">
    <citation type="journal article" date="2012" name="Eukaryot. Cell">
        <title>Genome update of Botrytis cinerea strains B05.10 and T4.</title>
        <authorList>
            <person name="Staats M."/>
            <person name="van Kan J.A."/>
        </authorList>
    </citation>
    <scope>NUCLEOTIDE SEQUENCE [LARGE SCALE GENOMIC DNA]</scope>
    <source>
        <strain evidence="1 2">B05.10</strain>
    </source>
</reference>
<dbReference type="GeneID" id="5427836"/>
<reference evidence="1 2" key="3">
    <citation type="journal article" date="2017" name="Mol. Plant Pathol.">
        <title>A gapless genome sequence of the fungus Botrytis cinerea.</title>
        <authorList>
            <person name="Van Kan J.A."/>
            <person name="Stassen J.H."/>
            <person name="Mosbach A."/>
            <person name="Van Der Lee T.A."/>
            <person name="Faino L."/>
            <person name="Farmer A.D."/>
            <person name="Papasotiriou D.G."/>
            <person name="Zhou S."/>
            <person name="Seidl M.F."/>
            <person name="Cottam E."/>
            <person name="Edel D."/>
            <person name="Hahn M."/>
            <person name="Schwartz D.C."/>
            <person name="Dietrich R.A."/>
            <person name="Widdison S."/>
            <person name="Scalliet G."/>
        </authorList>
    </citation>
    <scope>NUCLEOTIDE SEQUENCE [LARGE SCALE GENOMIC DNA]</scope>
    <source>
        <strain evidence="1 2">B05.10</strain>
    </source>
</reference>
<sequence length="355" mass="38651">MALMRLSFYTFAGILLVVLSFYLGPFLQPAADVTTVLGRELGGTSHFGRNISDDNVKLTKRVSDAAYSRAVTKGNSLYCLMGMTVAQATVHNGGTSLESALQDDIFELEGWQRFESDSTPYFGNYLDAAFAGLGITKNLYTSNKINSVEGSIHEDLEQFEDDPKDGVPSGAQFMNDFIVDAGVIIADKNKNVNNAMQENFGKNWASIGLVVTHIRQWSDAVFLQWMEACSFGSGSISNVKYIFRSWITNQDTQEIVFQALTTAFGSSPTIGTWTARLSLTQAEHPNEFFAVLGSPNGAGSAYLLLTHKEKLGVKTINKVDIFVPNIPYTITSTTGGGMASAAKIMLLFYVEAPVS</sequence>
<dbReference type="EMBL" id="CP009810">
    <property type="protein sequence ID" value="ATZ51353.1"/>
    <property type="molecule type" value="Genomic_DNA"/>
</dbReference>
<reference evidence="1 2" key="1">
    <citation type="journal article" date="2011" name="PLoS Genet.">
        <title>Genomic analysis of the necrotrophic fungal pathogens Sclerotinia sclerotiorum and Botrytis cinerea.</title>
        <authorList>
            <person name="Amselem J."/>
            <person name="Cuomo C.A."/>
            <person name="van Kan J.A."/>
            <person name="Viaud M."/>
            <person name="Benito E.P."/>
            <person name="Couloux A."/>
            <person name="Coutinho P.M."/>
            <person name="de Vries R.P."/>
            <person name="Dyer P.S."/>
            <person name="Fillinger S."/>
            <person name="Fournier E."/>
            <person name="Gout L."/>
            <person name="Hahn M."/>
            <person name="Kohn L."/>
            <person name="Lapalu N."/>
            <person name="Plummer K.M."/>
            <person name="Pradier J.M."/>
            <person name="Quevillon E."/>
            <person name="Sharon A."/>
            <person name="Simon A."/>
            <person name="ten Have A."/>
            <person name="Tudzynski B."/>
            <person name="Tudzynski P."/>
            <person name="Wincker P."/>
            <person name="Andrew M."/>
            <person name="Anthouard V."/>
            <person name="Beever R.E."/>
            <person name="Beffa R."/>
            <person name="Benoit I."/>
            <person name="Bouzid O."/>
            <person name="Brault B."/>
            <person name="Chen Z."/>
            <person name="Choquer M."/>
            <person name="Collemare J."/>
            <person name="Cotton P."/>
            <person name="Danchin E.G."/>
            <person name="Da Silva C."/>
            <person name="Gautier A."/>
            <person name="Giraud C."/>
            <person name="Giraud T."/>
            <person name="Gonzalez C."/>
            <person name="Grossetete S."/>
            <person name="Guldener U."/>
            <person name="Henrissat B."/>
            <person name="Howlett B.J."/>
            <person name="Kodira C."/>
            <person name="Kretschmer M."/>
            <person name="Lappartient A."/>
            <person name="Leroch M."/>
            <person name="Levis C."/>
            <person name="Mauceli E."/>
            <person name="Neuveglise C."/>
            <person name="Oeser B."/>
            <person name="Pearson M."/>
            <person name="Poulain J."/>
            <person name="Poussereau N."/>
            <person name="Quesneville H."/>
            <person name="Rascle C."/>
            <person name="Schumacher J."/>
            <person name="Segurens B."/>
            <person name="Sexton A."/>
            <person name="Silva E."/>
            <person name="Sirven C."/>
            <person name="Soanes D.M."/>
            <person name="Talbot N.J."/>
            <person name="Templeton M."/>
            <person name="Yandava C."/>
            <person name="Yarden O."/>
            <person name="Zeng Q."/>
            <person name="Rollins J.A."/>
            <person name="Lebrun M.H."/>
            <person name="Dickman M."/>
        </authorList>
    </citation>
    <scope>NUCLEOTIDE SEQUENCE [LARGE SCALE GENOMIC DNA]</scope>
    <source>
        <strain evidence="1 2">B05.10</strain>
    </source>
</reference>
<accession>A0A384JLC1</accession>
<evidence type="ECO:0000313" key="2">
    <source>
        <dbReference type="Proteomes" id="UP000001798"/>
    </source>
</evidence>
<dbReference type="Proteomes" id="UP000001798">
    <property type="component" value="Chromosome 6"/>
</dbReference>
<protein>
    <submittedName>
        <fullName evidence="1">Uncharacterized protein</fullName>
    </submittedName>
</protein>
<evidence type="ECO:0000313" key="1">
    <source>
        <dbReference type="EMBL" id="ATZ51353.1"/>
    </source>
</evidence>
<organism evidence="1 2">
    <name type="scientific">Botryotinia fuckeliana (strain B05.10)</name>
    <name type="common">Noble rot fungus</name>
    <name type="synonym">Botrytis cinerea</name>
    <dbReference type="NCBI Taxonomy" id="332648"/>
    <lineage>
        <taxon>Eukaryota</taxon>
        <taxon>Fungi</taxon>
        <taxon>Dikarya</taxon>
        <taxon>Ascomycota</taxon>
        <taxon>Pezizomycotina</taxon>
        <taxon>Leotiomycetes</taxon>
        <taxon>Helotiales</taxon>
        <taxon>Sclerotiniaceae</taxon>
        <taxon>Botrytis</taxon>
    </lineage>
</organism>
<dbReference type="OrthoDB" id="3538268at2759"/>
<keyword evidence="2" id="KW-1185">Reference proteome</keyword>
<dbReference type="AlphaFoldDB" id="A0A384JLC1"/>